<evidence type="ECO:0000256" key="2">
    <source>
        <dbReference type="SAM" id="Phobius"/>
    </source>
</evidence>
<feature type="transmembrane region" description="Helical" evidence="2">
    <location>
        <begin position="76"/>
        <end position="94"/>
    </location>
</feature>
<dbReference type="Gene3D" id="3.40.50.720">
    <property type="entry name" value="NAD(P)-binding Rossmann-like Domain"/>
    <property type="match status" value="1"/>
</dbReference>
<dbReference type="Pfam" id="PF00899">
    <property type="entry name" value="ThiF"/>
    <property type="match status" value="1"/>
</dbReference>
<evidence type="ECO:0000259" key="3">
    <source>
        <dbReference type="Pfam" id="PF00899"/>
    </source>
</evidence>
<evidence type="ECO:0000256" key="1">
    <source>
        <dbReference type="SAM" id="MobiDB-lite"/>
    </source>
</evidence>
<dbReference type="GO" id="GO:0008641">
    <property type="term" value="F:ubiquitin-like modifier activating enzyme activity"/>
    <property type="evidence" value="ECO:0007669"/>
    <property type="project" value="InterPro"/>
</dbReference>
<feature type="domain" description="THIF-type NAD/FAD binding fold" evidence="3">
    <location>
        <begin position="1"/>
        <end position="192"/>
    </location>
</feature>
<keyword evidence="2" id="KW-1133">Transmembrane helix</keyword>
<feature type="non-terminal residue" evidence="4">
    <location>
        <position position="406"/>
    </location>
</feature>
<dbReference type="EMBL" id="LAZR01053077">
    <property type="protein sequence ID" value="KKK81535.1"/>
    <property type="molecule type" value="Genomic_DNA"/>
</dbReference>
<dbReference type="SUPFAM" id="SSF69572">
    <property type="entry name" value="Activating enzymes of the ubiquitin-like proteins"/>
    <property type="match status" value="1"/>
</dbReference>
<feature type="non-terminal residue" evidence="4">
    <location>
        <position position="1"/>
    </location>
</feature>
<reference evidence="4" key="1">
    <citation type="journal article" date="2015" name="Nature">
        <title>Complex archaea that bridge the gap between prokaryotes and eukaryotes.</title>
        <authorList>
            <person name="Spang A."/>
            <person name="Saw J.H."/>
            <person name="Jorgensen S.L."/>
            <person name="Zaremba-Niedzwiedzka K."/>
            <person name="Martijn J."/>
            <person name="Lind A.E."/>
            <person name="van Eijk R."/>
            <person name="Schleper C."/>
            <person name="Guy L."/>
            <person name="Ettema T.J."/>
        </authorList>
    </citation>
    <scope>NUCLEOTIDE SEQUENCE</scope>
</reference>
<dbReference type="AlphaFoldDB" id="A0A0F8Z6A7"/>
<keyword evidence="2" id="KW-0812">Transmembrane</keyword>
<dbReference type="InterPro" id="IPR000594">
    <property type="entry name" value="ThiF_NAD_FAD-bd"/>
</dbReference>
<dbReference type="InterPro" id="IPR035985">
    <property type="entry name" value="Ubiquitin-activating_enz"/>
</dbReference>
<name>A0A0F8Z6A7_9ZZZZ</name>
<evidence type="ECO:0000313" key="4">
    <source>
        <dbReference type="EMBL" id="KKK81535.1"/>
    </source>
</evidence>
<keyword evidence="2" id="KW-0472">Membrane</keyword>
<dbReference type="CDD" id="cd01483">
    <property type="entry name" value="E1_enzyme_family"/>
    <property type="match status" value="1"/>
</dbReference>
<proteinExistence type="predicted"/>
<feature type="region of interest" description="Disordered" evidence="1">
    <location>
        <begin position="215"/>
        <end position="235"/>
    </location>
</feature>
<gene>
    <name evidence="4" type="ORF">LCGC14_2812470</name>
</gene>
<sequence>RQYGATCSSLGRSKAQTMADIVRDINPQADIRVFTDPIGPENAGEFLRDADLLIDAVEFFAMDARRLLFSTARSQGIYAITAGPVGFSAIWIIFDPQGMSFENYFDLSDSMNQLEKVVAFGVGVAPKATQRSYMDLDALDIDARTGPSSSVACHIAAGAVGCEAIKILLGKGRVNSAPYYQQFDVFLGNVRTEHTSSVWSDTNERAINLKVENTKATKTARGSTESEDPVSSSSAKHMPAFHELVSMNTYRMSTSSKSINSIRTGSMVLLKGLEVKAKEPGDGYSDWMIFLNVSTLSPIEGMNLSIIDSLPGGNKVFTTTKLKPLEEGDWLTTDPVTGDKKYRSKYDYSSYVVLDVKNDGQWESESPGEAGKSGFMILQDNSEEAVCWLWQEKTGSKDHHIKASLQ</sequence>
<organism evidence="4">
    <name type="scientific">marine sediment metagenome</name>
    <dbReference type="NCBI Taxonomy" id="412755"/>
    <lineage>
        <taxon>unclassified sequences</taxon>
        <taxon>metagenomes</taxon>
        <taxon>ecological metagenomes</taxon>
    </lineage>
</organism>
<comment type="caution">
    <text evidence="4">The sequence shown here is derived from an EMBL/GenBank/DDBJ whole genome shotgun (WGS) entry which is preliminary data.</text>
</comment>
<accession>A0A0F8Z6A7</accession>
<protein>
    <recommendedName>
        <fullName evidence="3">THIF-type NAD/FAD binding fold domain-containing protein</fullName>
    </recommendedName>
</protein>